<feature type="repeat" description="RCC1" evidence="2">
    <location>
        <begin position="334"/>
        <end position="385"/>
    </location>
</feature>
<dbReference type="SMART" id="SM00225">
    <property type="entry name" value="BTB"/>
    <property type="match status" value="1"/>
</dbReference>
<gene>
    <name evidence="5" type="primary">Aste57867_11051</name>
    <name evidence="4" type="ORF">As57867_011009</name>
    <name evidence="5" type="ORF">ASTE57867_11051</name>
</gene>
<keyword evidence="6" id="KW-1185">Reference proteome</keyword>
<dbReference type="Gene3D" id="2.130.10.30">
    <property type="entry name" value="Regulator of chromosome condensation 1/beta-lactamase-inhibitor protein II"/>
    <property type="match status" value="2"/>
</dbReference>
<evidence type="ECO:0000256" key="1">
    <source>
        <dbReference type="ARBA" id="ARBA00022737"/>
    </source>
</evidence>
<sequence>MAEEHAMAPALSAAQEGDISVYTFGQNAYGELGHGDTIPRATPTLVEFCQGKNVTDVACGNENTIILCENGEVFVCGYNDSGQCGMGTTQRVHSFKLIMGLMDKQVVKLSAGNGCEHVAAVTDSGDVFTFGYNARGQLGHGTMAAFAFPTRIAAFGRKPVVKVACSYFHTLVVTEDNEMFGFGRNDFGQLGIPDGLDKHEPCRIPFFSGRRVLALACGQYHSIVSLASGGLFSFGKNDHGQLGVDAPGVKTTPIQVGGMLESEIVVQVACGYYHSVALSQSGKMYTFGRNDYGQLGLGHKQTMATPMLVTHLNAFTIVDVACGCYHTLALSDLGRVYPFGRNNHGQLGTNNTLDSTFPTFIEALRDVKVRKIAAGFYHTVCLTGVLARRVDSVVSNSLGRDFAKLINNPARSDVQFIVEGVPIYAHRCVLMARCEPLEIMLDGPMRERTDTDIVIPDQSYGVFLAMLEYIYTDRVAVLESGSLDVDFALDLISVADQYLLDNLKRKCEFAIQKSIDMSNFTIMIKTAHYRQAQSLKRGCIDFILANFGVVIGSPTFMDLPQDLMQEILVMASRRGVIIKTI</sequence>
<evidence type="ECO:0000313" key="5">
    <source>
        <dbReference type="EMBL" id="VFT87919.1"/>
    </source>
</evidence>
<dbReference type="PROSITE" id="PS50012">
    <property type="entry name" value="RCC1_3"/>
    <property type="match status" value="6"/>
</dbReference>
<dbReference type="Pfam" id="PF00651">
    <property type="entry name" value="BTB"/>
    <property type="match status" value="1"/>
</dbReference>
<feature type="repeat" description="RCC1" evidence="2">
    <location>
        <begin position="229"/>
        <end position="281"/>
    </location>
</feature>
<name>A0A485KRV8_9STRA</name>
<protein>
    <submittedName>
        <fullName evidence="5">Aste57867_11051 protein</fullName>
    </submittedName>
</protein>
<feature type="repeat" description="RCC1" evidence="2">
    <location>
        <begin position="177"/>
        <end position="228"/>
    </location>
</feature>
<feature type="domain" description="BTB" evidence="3">
    <location>
        <begin position="412"/>
        <end position="479"/>
    </location>
</feature>
<dbReference type="PRINTS" id="PR00633">
    <property type="entry name" value="RCCNDNSATION"/>
</dbReference>
<dbReference type="InterPro" id="IPR000408">
    <property type="entry name" value="Reg_chr_condens"/>
</dbReference>
<dbReference type="CDD" id="cd14733">
    <property type="entry name" value="BACK"/>
    <property type="match status" value="1"/>
</dbReference>
<dbReference type="PANTHER" id="PTHR22870">
    <property type="entry name" value="REGULATOR OF CHROMOSOME CONDENSATION"/>
    <property type="match status" value="1"/>
</dbReference>
<dbReference type="InterPro" id="IPR009091">
    <property type="entry name" value="RCC1/BLIP-II"/>
</dbReference>
<dbReference type="PROSITE" id="PS00626">
    <property type="entry name" value="RCC1_2"/>
    <property type="match status" value="3"/>
</dbReference>
<feature type="repeat" description="RCC1" evidence="2">
    <location>
        <begin position="125"/>
        <end position="176"/>
    </location>
</feature>
<dbReference type="SUPFAM" id="SSF54695">
    <property type="entry name" value="POZ domain"/>
    <property type="match status" value="1"/>
</dbReference>
<feature type="repeat" description="RCC1" evidence="2">
    <location>
        <begin position="282"/>
        <end position="333"/>
    </location>
</feature>
<dbReference type="Gene3D" id="3.30.710.10">
    <property type="entry name" value="Potassium Channel Kv1.1, Chain A"/>
    <property type="match status" value="1"/>
</dbReference>
<reference evidence="4" key="2">
    <citation type="submission" date="2019-06" db="EMBL/GenBank/DDBJ databases">
        <title>Genomics analysis of Aphanomyces spp. identifies a new class of oomycete effector associated with host adaptation.</title>
        <authorList>
            <person name="Gaulin E."/>
        </authorList>
    </citation>
    <scope>NUCLEOTIDE SEQUENCE</scope>
    <source>
        <strain evidence="4">CBS 578.67</strain>
    </source>
</reference>
<dbReference type="InterPro" id="IPR051210">
    <property type="entry name" value="Ub_ligase/GEF_domain"/>
</dbReference>
<evidence type="ECO:0000256" key="2">
    <source>
        <dbReference type="PROSITE-ProRule" id="PRU00235"/>
    </source>
</evidence>
<evidence type="ECO:0000259" key="3">
    <source>
        <dbReference type="PROSITE" id="PS50097"/>
    </source>
</evidence>
<dbReference type="Proteomes" id="UP000332933">
    <property type="component" value="Unassembled WGS sequence"/>
</dbReference>
<dbReference type="EMBL" id="CAADRA010005268">
    <property type="protein sequence ID" value="VFT87919.1"/>
    <property type="molecule type" value="Genomic_DNA"/>
</dbReference>
<keyword evidence="1" id="KW-0677">Repeat</keyword>
<evidence type="ECO:0000313" key="4">
    <source>
        <dbReference type="EMBL" id="KAF0698331.1"/>
    </source>
</evidence>
<feature type="repeat" description="RCC1" evidence="2">
    <location>
        <begin position="19"/>
        <end position="70"/>
    </location>
</feature>
<accession>A0A485KRV8</accession>
<proteinExistence type="predicted"/>
<organism evidence="5 6">
    <name type="scientific">Aphanomyces stellatus</name>
    <dbReference type="NCBI Taxonomy" id="120398"/>
    <lineage>
        <taxon>Eukaryota</taxon>
        <taxon>Sar</taxon>
        <taxon>Stramenopiles</taxon>
        <taxon>Oomycota</taxon>
        <taxon>Saprolegniomycetes</taxon>
        <taxon>Saprolegniales</taxon>
        <taxon>Verrucalvaceae</taxon>
        <taxon>Aphanomyces</taxon>
    </lineage>
</organism>
<evidence type="ECO:0000313" key="6">
    <source>
        <dbReference type="Proteomes" id="UP000332933"/>
    </source>
</evidence>
<dbReference type="PANTHER" id="PTHR22870:SF408">
    <property type="entry name" value="OS09G0560450 PROTEIN"/>
    <property type="match status" value="1"/>
</dbReference>
<dbReference type="InterPro" id="IPR058923">
    <property type="entry name" value="RCC1-like_dom"/>
</dbReference>
<dbReference type="SUPFAM" id="SSF50985">
    <property type="entry name" value="RCC1/BLIP-II"/>
    <property type="match status" value="2"/>
</dbReference>
<dbReference type="InterPro" id="IPR000210">
    <property type="entry name" value="BTB/POZ_dom"/>
</dbReference>
<dbReference type="PROSITE" id="PS50097">
    <property type="entry name" value="BTB"/>
    <property type="match status" value="1"/>
</dbReference>
<dbReference type="InterPro" id="IPR011333">
    <property type="entry name" value="SKP1/BTB/POZ_sf"/>
</dbReference>
<reference evidence="5 6" key="1">
    <citation type="submission" date="2019-03" db="EMBL/GenBank/DDBJ databases">
        <authorList>
            <person name="Gaulin E."/>
            <person name="Dumas B."/>
        </authorList>
    </citation>
    <scope>NUCLEOTIDE SEQUENCE [LARGE SCALE GENOMIC DNA]</scope>
    <source>
        <strain evidence="5">CBS 568.67</strain>
    </source>
</reference>
<dbReference type="EMBL" id="VJMH01005247">
    <property type="protein sequence ID" value="KAF0698331.1"/>
    <property type="molecule type" value="Genomic_DNA"/>
</dbReference>
<dbReference type="Pfam" id="PF25390">
    <property type="entry name" value="WD40_RLD"/>
    <property type="match status" value="1"/>
</dbReference>
<dbReference type="AlphaFoldDB" id="A0A485KRV8"/>
<dbReference type="OrthoDB" id="8068875at2759"/>